<dbReference type="InterPro" id="IPR019575">
    <property type="entry name" value="Nuop51_4Fe4S-bd"/>
</dbReference>
<accession>X1IK22</accession>
<keyword evidence="1" id="KW-0479">Metal-binding</keyword>
<gene>
    <name evidence="5" type="ORF">S03H2_40987</name>
</gene>
<organism evidence="5">
    <name type="scientific">marine sediment metagenome</name>
    <dbReference type="NCBI Taxonomy" id="412755"/>
    <lineage>
        <taxon>unclassified sequences</taxon>
        <taxon>metagenomes</taxon>
        <taxon>ecological metagenomes</taxon>
    </lineage>
</organism>
<protein>
    <recommendedName>
        <fullName evidence="4">4Fe-4S ferredoxin-type domain-containing protein</fullName>
    </recommendedName>
</protein>
<dbReference type="Pfam" id="PF10589">
    <property type="entry name" value="NADH_4Fe-4S"/>
    <property type="match status" value="1"/>
</dbReference>
<dbReference type="InterPro" id="IPR037207">
    <property type="entry name" value="Nuop51_4Fe4S-bd_sf"/>
</dbReference>
<dbReference type="InterPro" id="IPR017896">
    <property type="entry name" value="4Fe4S_Fe-S-bd"/>
</dbReference>
<dbReference type="AlphaFoldDB" id="X1IK22"/>
<evidence type="ECO:0000259" key="4">
    <source>
        <dbReference type="PROSITE" id="PS51379"/>
    </source>
</evidence>
<evidence type="ECO:0000256" key="1">
    <source>
        <dbReference type="ARBA" id="ARBA00022723"/>
    </source>
</evidence>
<comment type="caution">
    <text evidence="5">The sequence shown here is derived from an EMBL/GenBank/DDBJ whole genome shotgun (WGS) entry which is preliminary data.</text>
</comment>
<sequence length="147" mass="15980">QRESCGKCTFCRVGTLRMLETLTRITEGQGVPEDIDLLEDLAAQVKRASLCGLGQTAPNPVLTTIRYFRDEYQAHIEKKTCPAKVCRALLTYTIDPETCTGCGACRRRCPVEAVSGEAKKPHTIDAETCVRCGVCADVCPVDAVVVT</sequence>
<dbReference type="Gene3D" id="1.20.1440.230">
    <property type="entry name" value="NADH-ubiquinone oxidoreductase 51kDa subunit, iron-sulphur binding domain"/>
    <property type="match status" value="1"/>
</dbReference>
<evidence type="ECO:0000313" key="5">
    <source>
        <dbReference type="EMBL" id="GAH66449.1"/>
    </source>
</evidence>
<reference evidence="5" key="1">
    <citation type="journal article" date="2014" name="Front. Microbiol.">
        <title>High frequency of phylogenetically diverse reductive dehalogenase-homologous genes in deep subseafloor sedimentary metagenomes.</title>
        <authorList>
            <person name="Kawai M."/>
            <person name="Futagami T."/>
            <person name="Toyoda A."/>
            <person name="Takaki Y."/>
            <person name="Nishi S."/>
            <person name="Hori S."/>
            <person name="Arai W."/>
            <person name="Tsubouchi T."/>
            <person name="Morono Y."/>
            <person name="Uchiyama I."/>
            <person name="Ito T."/>
            <person name="Fujiyama A."/>
            <person name="Inagaki F."/>
            <person name="Takami H."/>
        </authorList>
    </citation>
    <scope>NUCLEOTIDE SEQUENCE</scope>
    <source>
        <strain evidence="5">Expedition CK06-06</strain>
    </source>
</reference>
<evidence type="ECO:0000256" key="3">
    <source>
        <dbReference type="ARBA" id="ARBA00023014"/>
    </source>
</evidence>
<dbReference type="InterPro" id="IPR017900">
    <property type="entry name" value="4Fe4S_Fe_S_CS"/>
</dbReference>
<dbReference type="FunFam" id="1.20.1440.230:FF:000001">
    <property type="entry name" value="Mitochondrial NADH dehydrogenase flavoprotein 1"/>
    <property type="match status" value="1"/>
</dbReference>
<proteinExistence type="predicted"/>
<dbReference type="SUPFAM" id="SSF54862">
    <property type="entry name" value="4Fe-4S ferredoxins"/>
    <property type="match status" value="1"/>
</dbReference>
<name>X1IK22_9ZZZZ</name>
<evidence type="ECO:0000256" key="2">
    <source>
        <dbReference type="ARBA" id="ARBA00023004"/>
    </source>
</evidence>
<dbReference type="PANTHER" id="PTHR43578:SF3">
    <property type="entry name" value="NADH-QUINONE OXIDOREDUCTASE SUBUNIT F"/>
    <property type="match status" value="1"/>
</dbReference>
<dbReference type="SUPFAM" id="SSF140490">
    <property type="entry name" value="Nqo1C-terminal domain-like"/>
    <property type="match status" value="1"/>
</dbReference>
<dbReference type="Pfam" id="PF14697">
    <property type="entry name" value="Fer4_21"/>
    <property type="match status" value="1"/>
</dbReference>
<feature type="domain" description="4Fe-4S ferredoxin-type" evidence="4">
    <location>
        <begin position="90"/>
        <end position="119"/>
    </location>
</feature>
<dbReference type="GO" id="GO:0046872">
    <property type="term" value="F:metal ion binding"/>
    <property type="evidence" value="ECO:0007669"/>
    <property type="project" value="UniProtKB-KW"/>
</dbReference>
<feature type="non-terminal residue" evidence="5">
    <location>
        <position position="1"/>
    </location>
</feature>
<dbReference type="PROSITE" id="PS00198">
    <property type="entry name" value="4FE4S_FER_1"/>
    <property type="match status" value="2"/>
</dbReference>
<keyword evidence="2" id="KW-0408">Iron</keyword>
<dbReference type="PROSITE" id="PS51379">
    <property type="entry name" value="4FE4S_FER_2"/>
    <property type="match status" value="2"/>
</dbReference>
<dbReference type="Gene3D" id="3.30.70.20">
    <property type="match status" value="2"/>
</dbReference>
<dbReference type="SMART" id="SM00928">
    <property type="entry name" value="NADH_4Fe-4S"/>
    <property type="match status" value="1"/>
</dbReference>
<feature type="domain" description="4Fe-4S ferredoxin-type" evidence="4">
    <location>
        <begin position="120"/>
        <end position="147"/>
    </location>
</feature>
<dbReference type="PANTHER" id="PTHR43578">
    <property type="entry name" value="NADH-QUINONE OXIDOREDUCTASE SUBUNIT F"/>
    <property type="match status" value="1"/>
</dbReference>
<dbReference type="GO" id="GO:0051539">
    <property type="term" value="F:4 iron, 4 sulfur cluster binding"/>
    <property type="evidence" value="ECO:0007669"/>
    <property type="project" value="InterPro"/>
</dbReference>
<keyword evidence="3" id="KW-0411">Iron-sulfur</keyword>
<dbReference type="EMBL" id="BARU01025439">
    <property type="protein sequence ID" value="GAH66449.1"/>
    <property type="molecule type" value="Genomic_DNA"/>
</dbReference>